<sequence>MGKTSTSTQKLPNDGIVDHADVNCGKMLKGMDIKEKRLSQGNALVELEPAAIQVLHELVSLVHKCVSMSQDQESLSASTSDHSLGENDECKKRVAADLNDDPLAKIIRDVKPQTLQYIFLALAHNFPRTLVALVLRVLSPIGAEVLTRLI</sequence>
<comment type="caution">
    <text evidence="1">The sequence shown here is derived from an EMBL/GenBank/DDBJ whole genome shotgun (WGS) entry which is preliminary data.</text>
</comment>
<accession>A0ABU6YYF4</accession>
<protein>
    <submittedName>
        <fullName evidence="1">Uncharacterized protein</fullName>
    </submittedName>
</protein>
<dbReference type="EMBL" id="JASCZI010244391">
    <property type="protein sequence ID" value="MED6214123.1"/>
    <property type="molecule type" value="Genomic_DNA"/>
</dbReference>
<proteinExistence type="predicted"/>
<dbReference type="Proteomes" id="UP001341840">
    <property type="component" value="Unassembled WGS sequence"/>
</dbReference>
<keyword evidence="2" id="KW-1185">Reference proteome</keyword>
<organism evidence="1 2">
    <name type="scientific">Stylosanthes scabra</name>
    <dbReference type="NCBI Taxonomy" id="79078"/>
    <lineage>
        <taxon>Eukaryota</taxon>
        <taxon>Viridiplantae</taxon>
        <taxon>Streptophyta</taxon>
        <taxon>Embryophyta</taxon>
        <taxon>Tracheophyta</taxon>
        <taxon>Spermatophyta</taxon>
        <taxon>Magnoliopsida</taxon>
        <taxon>eudicotyledons</taxon>
        <taxon>Gunneridae</taxon>
        <taxon>Pentapetalae</taxon>
        <taxon>rosids</taxon>
        <taxon>fabids</taxon>
        <taxon>Fabales</taxon>
        <taxon>Fabaceae</taxon>
        <taxon>Papilionoideae</taxon>
        <taxon>50 kb inversion clade</taxon>
        <taxon>dalbergioids sensu lato</taxon>
        <taxon>Dalbergieae</taxon>
        <taxon>Pterocarpus clade</taxon>
        <taxon>Stylosanthes</taxon>
    </lineage>
</organism>
<name>A0ABU6YYF4_9FABA</name>
<gene>
    <name evidence="1" type="ORF">PIB30_099936</name>
</gene>
<reference evidence="1 2" key="1">
    <citation type="journal article" date="2023" name="Plants (Basel)">
        <title>Bridging the Gap: Combining Genomics and Transcriptomics Approaches to Understand Stylosanthes scabra, an Orphan Legume from the Brazilian Caatinga.</title>
        <authorList>
            <person name="Ferreira-Neto J.R.C."/>
            <person name="da Silva M.D."/>
            <person name="Binneck E."/>
            <person name="de Melo N.F."/>
            <person name="da Silva R.H."/>
            <person name="de Melo A.L.T.M."/>
            <person name="Pandolfi V."/>
            <person name="Bustamante F.O."/>
            <person name="Brasileiro-Vidal A.C."/>
            <person name="Benko-Iseppon A.M."/>
        </authorList>
    </citation>
    <scope>NUCLEOTIDE SEQUENCE [LARGE SCALE GENOMIC DNA]</scope>
    <source>
        <tissue evidence="1">Leaves</tissue>
    </source>
</reference>
<evidence type="ECO:0000313" key="2">
    <source>
        <dbReference type="Proteomes" id="UP001341840"/>
    </source>
</evidence>
<evidence type="ECO:0000313" key="1">
    <source>
        <dbReference type="EMBL" id="MED6214123.1"/>
    </source>
</evidence>